<proteinExistence type="predicted"/>
<keyword evidence="3" id="KW-1185">Reference proteome</keyword>
<name>A0A2T0XMX3_9BACT</name>
<dbReference type="Pfam" id="PF20230">
    <property type="entry name" value="DUF6588"/>
    <property type="match status" value="1"/>
</dbReference>
<evidence type="ECO:0008006" key="4">
    <source>
        <dbReference type="Google" id="ProtNLM"/>
    </source>
</evidence>
<dbReference type="AlphaFoldDB" id="A0A2T0XMX3"/>
<organism evidence="2 3">
    <name type="scientific">Marinilabilia salmonicolor</name>
    <dbReference type="NCBI Taxonomy" id="989"/>
    <lineage>
        <taxon>Bacteria</taxon>
        <taxon>Pseudomonadati</taxon>
        <taxon>Bacteroidota</taxon>
        <taxon>Bacteroidia</taxon>
        <taxon>Marinilabiliales</taxon>
        <taxon>Marinilabiliaceae</taxon>
        <taxon>Marinilabilia</taxon>
    </lineage>
</organism>
<feature type="chain" id="PRO_5030056676" description="Outer membrane protein with beta-barrel domain" evidence="1">
    <location>
        <begin position="25"/>
        <end position="334"/>
    </location>
</feature>
<evidence type="ECO:0000313" key="3">
    <source>
        <dbReference type="Proteomes" id="UP000252733"/>
    </source>
</evidence>
<gene>
    <name evidence="2" type="ORF">DFO77_104157</name>
</gene>
<accession>A0A2T0XMX3</accession>
<dbReference type="Proteomes" id="UP000252733">
    <property type="component" value="Unassembled WGS sequence"/>
</dbReference>
<dbReference type="InterPro" id="IPR046495">
    <property type="entry name" value="DUF6588"/>
</dbReference>
<evidence type="ECO:0000313" key="2">
    <source>
        <dbReference type="EMBL" id="RCW38399.1"/>
    </source>
</evidence>
<dbReference type="STRING" id="1168289.GCA_000259075_00027"/>
<comment type="caution">
    <text evidence="2">The sequence shown here is derived from an EMBL/GenBank/DDBJ whole genome shotgun (WGS) entry which is preliminary data.</text>
</comment>
<reference evidence="2 3" key="1">
    <citation type="submission" date="2018-07" db="EMBL/GenBank/DDBJ databases">
        <title>Freshwater and sediment microbial communities from various areas in North America, analyzing microbe dynamics in response to fracking.</title>
        <authorList>
            <person name="Lamendella R."/>
        </authorList>
    </citation>
    <scope>NUCLEOTIDE SEQUENCE [LARGE SCALE GENOMIC DNA]</scope>
    <source>
        <strain evidence="2 3">160A</strain>
    </source>
</reference>
<dbReference type="EMBL" id="QPIZ01000004">
    <property type="protein sequence ID" value="RCW38399.1"/>
    <property type="molecule type" value="Genomic_DNA"/>
</dbReference>
<sequence length="334" mass="35380">MFMNLLKRTLMVVVAGSLSIATMAQEPLRDFFQAGKANAEVLTKSYLRPYGEMLGTSLNAGWYNTAKVHKLGGFDLTFSVMNSVAPSSAKTFDANNIGLSNVSVSGDGIAPTVAGEMDSRPSISPVGGDSEGVQFVLPNGSGNDKLPLPMLQAAVGLPFNTEVMARVVPKMKFGDAGEVSVLGFGVKHSLKDYIPFVKRVPFLQLSLLAGYTSFDSSTDIPGTPQVEVTDGALDISSGAFTSRLLVGANFPVIAIYTGVGYGSANSDFSVNGQYDVNVESYQKTFTDPFTLGYKTSGIDFNAGLRLRLGFLALHADYTVADYSVLTAGVGINIR</sequence>
<evidence type="ECO:0000256" key="1">
    <source>
        <dbReference type="SAM" id="SignalP"/>
    </source>
</evidence>
<keyword evidence="1" id="KW-0732">Signal</keyword>
<protein>
    <recommendedName>
        <fullName evidence="4">Outer membrane protein with beta-barrel domain</fullName>
    </recommendedName>
</protein>
<feature type="signal peptide" evidence="1">
    <location>
        <begin position="1"/>
        <end position="24"/>
    </location>
</feature>